<proteinExistence type="inferred from homology"/>
<accession>A0A380MR66</accession>
<keyword evidence="4 7" id="KW-0812">Transmembrane</keyword>
<feature type="transmembrane region" description="Helical" evidence="7">
    <location>
        <begin position="88"/>
        <end position="108"/>
    </location>
</feature>
<dbReference type="PANTHER" id="PTHR33452">
    <property type="entry name" value="OXIDOREDUCTASE CATD-RELATED"/>
    <property type="match status" value="1"/>
</dbReference>
<dbReference type="RefSeq" id="WP_072575449.1">
    <property type="nucleotide sequence ID" value="NZ_LWHB01000006.1"/>
</dbReference>
<evidence type="ECO:0000313" key="9">
    <source>
        <dbReference type="Proteomes" id="UP000254601"/>
    </source>
</evidence>
<keyword evidence="3" id="KW-1003">Cell membrane</keyword>
<evidence type="ECO:0000256" key="5">
    <source>
        <dbReference type="ARBA" id="ARBA00022989"/>
    </source>
</evidence>
<evidence type="ECO:0000256" key="6">
    <source>
        <dbReference type="ARBA" id="ARBA00023136"/>
    </source>
</evidence>
<evidence type="ECO:0000256" key="1">
    <source>
        <dbReference type="ARBA" id="ARBA00004651"/>
    </source>
</evidence>
<dbReference type="Proteomes" id="UP000254601">
    <property type="component" value="Unassembled WGS sequence"/>
</dbReference>
<evidence type="ECO:0000256" key="2">
    <source>
        <dbReference type="ARBA" id="ARBA00006679"/>
    </source>
</evidence>
<dbReference type="InterPro" id="IPR051907">
    <property type="entry name" value="DoxX-like_oxidoreductase"/>
</dbReference>
<dbReference type="InterPro" id="IPR032808">
    <property type="entry name" value="DoxX"/>
</dbReference>
<comment type="similarity">
    <text evidence="2">Belongs to the DoxX family.</text>
</comment>
<organism evidence="8 9">
    <name type="scientific">Suttonella ornithocola</name>
    <dbReference type="NCBI Taxonomy" id="279832"/>
    <lineage>
        <taxon>Bacteria</taxon>
        <taxon>Pseudomonadati</taxon>
        <taxon>Pseudomonadota</taxon>
        <taxon>Gammaproteobacteria</taxon>
        <taxon>Cardiobacteriales</taxon>
        <taxon>Cardiobacteriaceae</taxon>
        <taxon>Suttonella</taxon>
    </lineage>
</organism>
<evidence type="ECO:0000256" key="7">
    <source>
        <dbReference type="SAM" id="Phobius"/>
    </source>
</evidence>
<dbReference type="PANTHER" id="PTHR33452:SF19">
    <property type="entry name" value="DOXX FAMILY PROTEIN"/>
    <property type="match status" value="1"/>
</dbReference>
<dbReference type="AlphaFoldDB" id="A0A380MR66"/>
<feature type="transmembrane region" description="Helical" evidence="7">
    <location>
        <begin position="12"/>
        <end position="32"/>
    </location>
</feature>
<sequence>MTKVDKKLELFNFIPLLAIRFYLAPIFIVAGWQKWQNFESTAQWFGNVDWGLGLPFPELLLWLTIAAEFLGGILLLLGLFTRLTSIPLIITMIVAALTVHWQHGWFAIAPSNPSTSTAQFFAWLNIPGAAESLENSVAVGERLQMAKNLLQTYGHYDWLTETGSYVILNNGIEFATTYLIMLTVLLIYGAGRYFSLDYWISRLFLKSR</sequence>
<reference evidence="8 9" key="1">
    <citation type="submission" date="2018-06" db="EMBL/GenBank/DDBJ databases">
        <authorList>
            <consortium name="Pathogen Informatics"/>
            <person name="Doyle S."/>
        </authorList>
    </citation>
    <scope>NUCLEOTIDE SEQUENCE [LARGE SCALE GENOMIC DNA]</scope>
    <source>
        <strain evidence="8 9">NCTC13337</strain>
    </source>
</reference>
<name>A0A380MR66_9GAMM</name>
<evidence type="ECO:0000313" key="8">
    <source>
        <dbReference type="EMBL" id="SUO94403.1"/>
    </source>
</evidence>
<dbReference type="Pfam" id="PF07681">
    <property type="entry name" value="DoxX"/>
    <property type="match status" value="1"/>
</dbReference>
<keyword evidence="9" id="KW-1185">Reference proteome</keyword>
<evidence type="ECO:0000256" key="4">
    <source>
        <dbReference type="ARBA" id="ARBA00022692"/>
    </source>
</evidence>
<feature type="transmembrane region" description="Helical" evidence="7">
    <location>
        <begin position="59"/>
        <end position="81"/>
    </location>
</feature>
<evidence type="ECO:0000256" key="3">
    <source>
        <dbReference type="ARBA" id="ARBA00022475"/>
    </source>
</evidence>
<dbReference type="OrthoDB" id="346004at2"/>
<dbReference type="GO" id="GO:0005886">
    <property type="term" value="C:plasma membrane"/>
    <property type="evidence" value="ECO:0007669"/>
    <property type="project" value="UniProtKB-SubCell"/>
</dbReference>
<keyword evidence="5 7" id="KW-1133">Transmembrane helix</keyword>
<feature type="transmembrane region" description="Helical" evidence="7">
    <location>
        <begin position="178"/>
        <end position="200"/>
    </location>
</feature>
<comment type="subcellular location">
    <subcellularLocation>
        <location evidence="1">Cell membrane</location>
        <topology evidence="1">Multi-pass membrane protein</topology>
    </subcellularLocation>
</comment>
<keyword evidence="6 7" id="KW-0472">Membrane</keyword>
<gene>
    <name evidence="8" type="ORF">NCTC13337_00727</name>
</gene>
<dbReference type="EMBL" id="UHIC01000001">
    <property type="protein sequence ID" value="SUO94403.1"/>
    <property type="molecule type" value="Genomic_DNA"/>
</dbReference>
<protein>
    <submittedName>
        <fullName evidence="8">DoxX</fullName>
    </submittedName>
</protein>